<evidence type="ECO:0000256" key="1">
    <source>
        <dbReference type="ARBA" id="ARBA00001968"/>
    </source>
</evidence>
<protein>
    <recommendedName>
        <fullName evidence="8">DDE Tnp4 domain-containing protein</fullName>
    </recommendedName>
</protein>
<organism evidence="9 10">
    <name type="scientific">Macrosiphum euphorbiae</name>
    <name type="common">potato aphid</name>
    <dbReference type="NCBI Taxonomy" id="13131"/>
    <lineage>
        <taxon>Eukaryota</taxon>
        <taxon>Metazoa</taxon>
        <taxon>Ecdysozoa</taxon>
        <taxon>Arthropoda</taxon>
        <taxon>Hexapoda</taxon>
        <taxon>Insecta</taxon>
        <taxon>Pterygota</taxon>
        <taxon>Neoptera</taxon>
        <taxon>Paraneoptera</taxon>
        <taxon>Hemiptera</taxon>
        <taxon>Sternorrhyncha</taxon>
        <taxon>Aphidomorpha</taxon>
        <taxon>Aphidoidea</taxon>
        <taxon>Aphididae</taxon>
        <taxon>Macrosiphini</taxon>
        <taxon>Macrosiphum</taxon>
    </lineage>
</organism>
<name>A0AAV0WZZ2_9HEMI</name>
<dbReference type="InterPro" id="IPR045249">
    <property type="entry name" value="HARBI1-like"/>
</dbReference>
<evidence type="ECO:0000259" key="8">
    <source>
        <dbReference type="Pfam" id="PF13359"/>
    </source>
</evidence>
<dbReference type="PANTHER" id="PTHR22930:SF269">
    <property type="entry name" value="NUCLEASE HARBI1-LIKE PROTEIN"/>
    <property type="match status" value="1"/>
</dbReference>
<evidence type="ECO:0000256" key="5">
    <source>
        <dbReference type="ARBA" id="ARBA00022723"/>
    </source>
</evidence>
<keyword evidence="7" id="KW-0539">Nucleus</keyword>
<evidence type="ECO:0000313" key="10">
    <source>
        <dbReference type="Proteomes" id="UP001160148"/>
    </source>
</evidence>
<evidence type="ECO:0000256" key="2">
    <source>
        <dbReference type="ARBA" id="ARBA00004123"/>
    </source>
</evidence>
<dbReference type="PANTHER" id="PTHR22930">
    <property type="match status" value="1"/>
</dbReference>
<accession>A0AAV0WZZ2</accession>
<dbReference type="GO" id="GO:0005634">
    <property type="term" value="C:nucleus"/>
    <property type="evidence" value="ECO:0007669"/>
    <property type="project" value="UniProtKB-SubCell"/>
</dbReference>
<keyword evidence="4" id="KW-0540">Nuclease</keyword>
<evidence type="ECO:0000256" key="4">
    <source>
        <dbReference type="ARBA" id="ARBA00022722"/>
    </source>
</evidence>
<proteinExistence type="inferred from homology"/>
<evidence type="ECO:0000256" key="7">
    <source>
        <dbReference type="ARBA" id="ARBA00023242"/>
    </source>
</evidence>
<dbReference type="AlphaFoldDB" id="A0AAV0WZZ2"/>
<gene>
    <name evidence="9" type="ORF">MEUPH1_LOCUS16533</name>
</gene>
<evidence type="ECO:0000313" key="9">
    <source>
        <dbReference type="EMBL" id="CAI6361336.1"/>
    </source>
</evidence>
<feature type="domain" description="DDE Tnp4" evidence="8">
    <location>
        <begin position="175"/>
        <end position="341"/>
    </location>
</feature>
<dbReference type="InterPro" id="IPR027806">
    <property type="entry name" value="HARBI1_dom"/>
</dbReference>
<dbReference type="GO" id="GO:0046872">
    <property type="term" value="F:metal ion binding"/>
    <property type="evidence" value="ECO:0007669"/>
    <property type="project" value="UniProtKB-KW"/>
</dbReference>
<comment type="subcellular location">
    <subcellularLocation>
        <location evidence="2">Nucleus</location>
    </subcellularLocation>
</comment>
<keyword evidence="10" id="KW-1185">Reference proteome</keyword>
<comment type="similarity">
    <text evidence="3">Belongs to the HARBI1 family.</text>
</comment>
<comment type="cofactor">
    <cofactor evidence="1">
        <name>a divalent metal cation</name>
        <dbReference type="ChEBI" id="CHEBI:60240"/>
    </cofactor>
</comment>
<dbReference type="GO" id="GO:0004518">
    <property type="term" value="F:nuclease activity"/>
    <property type="evidence" value="ECO:0007669"/>
    <property type="project" value="UniProtKB-KW"/>
</dbReference>
<dbReference type="Pfam" id="PF13359">
    <property type="entry name" value="DDE_Tnp_4"/>
    <property type="match status" value="1"/>
</dbReference>
<evidence type="ECO:0000256" key="3">
    <source>
        <dbReference type="ARBA" id="ARBA00006958"/>
    </source>
</evidence>
<reference evidence="9 10" key="1">
    <citation type="submission" date="2023-01" db="EMBL/GenBank/DDBJ databases">
        <authorList>
            <person name="Whitehead M."/>
        </authorList>
    </citation>
    <scope>NUCLEOTIDE SEQUENCE [LARGE SCALE GENOMIC DNA]</scope>
</reference>
<sequence>METLDDVEAICVVYSLYKRQQLKQKMTRKRKYWVHPLNMKRINEGQFQVNFLTLRSHPDEFFKYYRMSISSFDSLVSYIGKYLLKQHTNMRIPISPEERLTVTLRYLATGSNFSALHFEFLIGISTISTIVRETCVVIWNILQPIEMAEPTTDDWLDIAAGYLEKAQFPNCAGAVDGKHIRLECPKNSGTFYYNYKQYFSLILMAICDSNYCFRIIDVGSYGKESDCNVFKQSVFGKKLYGYNLNLPPKICLPGDDNGVPLPYVFVADEAFALHPNLLRPFPGRSLNDDRRIFNYRLSRARQHIECSFGIMSKKWRVFQTSLLVEPNFAVAVTKACCVLHNFVRRRDGINNDDILSCTMDDYTNERGTGNSSTNAKEVREHFVKYFNTPQHALKWQNKVIGK</sequence>
<comment type="caution">
    <text evidence="9">The sequence shown here is derived from an EMBL/GenBank/DDBJ whole genome shotgun (WGS) entry which is preliminary data.</text>
</comment>
<keyword evidence="5" id="KW-0479">Metal-binding</keyword>
<evidence type="ECO:0000256" key="6">
    <source>
        <dbReference type="ARBA" id="ARBA00022801"/>
    </source>
</evidence>
<dbReference type="GO" id="GO:0016787">
    <property type="term" value="F:hydrolase activity"/>
    <property type="evidence" value="ECO:0007669"/>
    <property type="project" value="UniProtKB-KW"/>
</dbReference>
<dbReference type="Proteomes" id="UP001160148">
    <property type="component" value="Unassembled WGS sequence"/>
</dbReference>
<dbReference type="EMBL" id="CARXXK010000003">
    <property type="protein sequence ID" value="CAI6361336.1"/>
    <property type="molecule type" value="Genomic_DNA"/>
</dbReference>
<keyword evidence="6" id="KW-0378">Hydrolase</keyword>